<accession>A0AAV0H9B4</accession>
<evidence type="ECO:0000313" key="1">
    <source>
        <dbReference type="EMBL" id="CAI0380810.1"/>
    </source>
</evidence>
<keyword evidence="2" id="KW-1185">Reference proteome</keyword>
<proteinExistence type="predicted"/>
<organism evidence="1 2">
    <name type="scientific">Linum tenue</name>
    <dbReference type="NCBI Taxonomy" id="586396"/>
    <lineage>
        <taxon>Eukaryota</taxon>
        <taxon>Viridiplantae</taxon>
        <taxon>Streptophyta</taxon>
        <taxon>Embryophyta</taxon>
        <taxon>Tracheophyta</taxon>
        <taxon>Spermatophyta</taxon>
        <taxon>Magnoliopsida</taxon>
        <taxon>eudicotyledons</taxon>
        <taxon>Gunneridae</taxon>
        <taxon>Pentapetalae</taxon>
        <taxon>rosids</taxon>
        <taxon>fabids</taxon>
        <taxon>Malpighiales</taxon>
        <taxon>Linaceae</taxon>
        <taxon>Linum</taxon>
    </lineage>
</organism>
<evidence type="ECO:0000313" key="2">
    <source>
        <dbReference type="Proteomes" id="UP001154282"/>
    </source>
</evidence>
<gene>
    <name evidence="1" type="ORF">LITE_LOCUS2840</name>
</gene>
<protein>
    <submittedName>
        <fullName evidence="1">Uncharacterized protein</fullName>
    </submittedName>
</protein>
<dbReference type="AlphaFoldDB" id="A0AAV0H9B4"/>
<dbReference type="EMBL" id="CAMGYJ010000002">
    <property type="protein sequence ID" value="CAI0380810.1"/>
    <property type="molecule type" value="Genomic_DNA"/>
</dbReference>
<reference evidence="1" key="1">
    <citation type="submission" date="2022-08" db="EMBL/GenBank/DDBJ databases">
        <authorList>
            <person name="Gutierrez-Valencia J."/>
        </authorList>
    </citation>
    <scope>NUCLEOTIDE SEQUENCE</scope>
</reference>
<dbReference type="Proteomes" id="UP001154282">
    <property type="component" value="Unassembled WGS sequence"/>
</dbReference>
<name>A0AAV0H9B4_9ROSI</name>
<sequence>MCQRVTWQYMLGSRKGRDLWYRFRI</sequence>
<comment type="caution">
    <text evidence="1">The sequence shown here is derived from an EMBL/GenBank/DDBJ whole genome shotgun (WGS) entry which is preliminary data.</text>
</comment>